<proteinExistence type="predicted"/>
<dbReference type="InterPro" id="IPR036443">
    <property type="entry name" value="Znf_RanBP2_sf"/>
</dbReference>
<dbReference type="SUPFAM" id="SSF90209">
    <property type="entry name" value="Ran binding protein zinc finger-like"/>
    <property type="match status" value="1"/>
</dbReference>
<accession>A0A1R2BX57</accession>
<keyword evidence="2 4" id="KW-0863">Zinc-finger</keyword>
<keyword evidence="3" id="KW-0862">Zinc</keyword>
<evidence type="ECO:0000256" key="4">
    <source>
        <dbReference type="PROSITE-ProRule" id="PRU00322"/>
    </source>
</evidence>
<evidence type="ECO:0000313" key="7">
    <source>
        <dbReference type="Proteomes" id="UP000187209"/>
    </source>
</evidence>
<dbReference type="PROSITE" id="PS50199">
    <property type="entry name" value="ZF_RANBP2_2"/>
    <property type="match status" value="1"/>
</dbReference>
<evidence type="ECO:0000313" key="6">
    <source>
        <dbReference type="EMBL" id="OMJ81392.1"/>
    </source>
</evidence>
<feature type="domain" description="RanBP2-type" evidence="5">
    <location>
        <begin position="27"/>
        <end position="56"/>
    </location>
</feature>
<dbReference type="Proteomes" id="UP000187209">
    <property type="component" value="Unassembled WGS sequence"/>
</dbReference>
<keyword evidence="1" id="KW-0479">Metal-binding</keyword>
<dbReference type="AlphaFoldDB" id="A0A1R2BX57"/>
<reference evidence="6 7" key="1">
    <citation type="submission" date="2016-11" db="EMBL/GenBank/DDBJ databases">
        <title>The macronuclear genome of Stentor coeruleus: a giant cell with tiny introns.</title>
        <authorList>
            <person name="Slabodnick M."/>
            <person name="Ruby J.G."/>
            <person name="Reiff S.B."/>
            <person name="Swart E.C."/>
            <person name="Gosai S."/>
            <person name="Prabakaran S."/>
            <person name="Witkowska E."/>
            <person name="Larue G.E."/>
            <person name="Fisher S."/>
            <person name="Freeman R.M."/>
            <person name="Gunawardena J."/>
            <person name="Chu W."/>
            <person name="Stover N.A."/>
            <person name="Gregory B.D."/>
            <person name="Nowacki M."/>
            <person name="Derisi J."/>
            <person name="Roy S.W."/>
            <person name="Marshall W.F."/>
            <person name="Sood P."/>
        </authorList>
    </citation>
    <scope>NUCLEOTIDE SEQUENCE [LARGE SCALE GENOMIC DNA]</scope>
    <source>
        <strain evidence="6">WM001</strain>
    </source>
</reference>
<dbReference type="OrthoDB" id="1878647at2759"/>
<name>A0A1R2BX57_9CILI</name>
<evidence type="ECO:0000259" key="5">
    <source>
        <dbReference type="PROSITE" id="PS50199"/>
    </source>
</evidence>
<comment type="caution">
    <text evidence="6">The sequence shown here is derived from an EMBL/GenBank/DDBJ whole genome shotgun (WGS) entry which is preliminary data.</text>
</comment>
<gene>
    <name evidence="6" type="ORF">SteCoe_18187</name>
</gene>
<protein>
    <recommendedName>
        <fullName evidence="5">RanBP2-type domain-containing protein</fullName>
    </recommendedName>
</protein>
<dbReference type="Gene3D" id="4.10.1060.10">
    <property type="entry name" value="Zinc finger, RanBP2-type"/>
    <property type="match status" value="1"/>
</dbReference>
<dbReference type="GO" id="GO:0008270">
    <property type="term" value="F:zinc ion binding"/>
    <property type="evidence" value="ECO:0007669"/>
    <property type="project" value="UniProtKB-KW"/>
</dbReference>
<evidence type="ECO:0000256" key="1">
    <source>
        <dbReference type="ARBA" id="ARBA00022723"/>
    </source>
</evidence>
<evidence type="ECO:0000256" key="2">
    <source>
        <dbReference type="ARBA" id="ARBA00022771"/>
    </source>
</evidence>
<dbReference type="SMART" id="SM00547">
    <property type="entry name" value="ZnF_RBZ"/>
    <property type="match status" value="1"/>
</dbReference>
<sequence length="118" mass="13673">MFNYIKGDIYMERSAKVKYPSAIKKRVKGDWNCENCTNLNFSFRNSCNLCGHGKNSPALFSCALYFDIDTMSNAYKSPFSNANRPELDSLPSVSMFFEMNFLQKPSEVYPLTERHFHQ</sequence>
<organism evidence="6 7">
    <name type="scientific">Stentor coeruleus</name>
    <dbReference type="NCBI Taxonomy" id="5963"/>
    <lineage>
        <taxon>Eukaryota</taxon>
        <taxon>Sar</taxon>
        <taxon>Alveolata</taxon>
        <taxon>Ciliophora</taxon>
        <taxon>Postciliodesmatophora</taxon>
        <taxon>Heterotrichea</taxon>
        <taxon>Heterotrichida</taxon>
        <taxon>Stentoridae</taxon>
        <taxon>Stentor</taxon>
    </lineage>
</organism>
<dbReference type="EMBL" id="MPUH01000383">
    <property type="protein sequence ID" value="OMJ81392.1"/>
    <property type="molecule type" value="Genomic_DNA"/>
</dbReference>
<dbReference type="PROSITE" id="PS01358">
    <property type="entry name" value="ZF_RANBP2_1"/>
    <property type="match status" value="1"/>
</dbReference>
<keyword evidence="7" id="KW-1185">Reference proteome</keyword>
<dbReference type="InterPro" id="IPR001876">
    <property type="entry name" value="Znf_RanBP2"/>
</dbReference>
<evidence type="ECO:0000256" key="3">
    <source>
        <dbReference type="ARBA" id="ARBA00022833"/>
    </source>
</evidence>